<evidence type="ECO:0000256" key="1">
    <source>
        <dbReference type="SAM" id="MobiDB-lite"/>
    </source>
</evidence>
<organism evidence="2 3">
    <name type="scientific">Coptis chinensis</name>
    <dbReference type="NCBI Taxonomy" id="261450"/>
    <lineage>
        <taxon>Eukaryota</taxon>
        <taxon>Viridiplantae</taxon>
        <taxon>Streptophyta</taxon>
        <taxon>Embryophyta</taxon>
        <taxon>Tracheophyta</taxon>
        <taxon>Spermatophyta</taxon>
        <taxon>Magnoliopsida</taxon>
        <taxon>Ranunculales</taxon>
        <taxon>Ranunculaceae</taxon>
        <taxon>Coptidoideae</taxon>
        <taxon>Coptis</taxon>
    </lineage>
</organism>
<dbReference type="AlphaFoldDB" id="A0A835HN31"/>
<comment type="caution">
    <text evidence="2">The sequence shown here is derived from an EMBL/GenBank/DDBJ whole genome shotgun (WGS) entry which is preliminary data.</text>
</comment>
<gene>
    <name evidence="2" type="ORF">IFM89_019252</name>
</gene>
<dbReference type="Proteomes" id="UP000631114">
    <property type="component" value="Unassembled WGS sequence"/>
</dbReference>
<evidence type="ECO:0000313" key="3">
    <source>
        <dbReference type="Proteomes" id="UP000631114"/>
    </source>
</evidence>
<dbReference type="OrthoDB" id="1869436at2759"/>
<evidence type="ECO:0008006" key="4">
    <source>
        <dbReference type="Google" id="ProtNLM"/>
    </source>
</evidence>
<feature type="region of interest" description="Disordered" evidence="1">
    <location>
        <begin position="117"/>
        <end position="138"/>
    </location>
</feature>
<accession>A0A835HN31</accession>
<protein>
    <recommendedName>
        <fullName evidence="4">Transposase</fullName>
    </recommendedName>
</protein>
<evidence type="ECO:0000313" key="2">
    <source>
        <dbReference type="EMBL" id="KAF9601399.1"/>
    </source>
</evidence>
<dbReference type="PANTHER" id="PTHR33018">
    <property type="entry name" value="OS10G0338966 PROTEIN-RELATED"/>
    <property type="match status" value="1"/>
</dbReference>
<sequence>MVPLNAFSDWRKLKDFWGGQLEKDLWATMQTRFVLDPNTRAQVISDIGLKWRTFKTTLTTKYILPFKDDLELLVAPPTKYKYLDIMVWTAFVQSRLTPEFQERVRVLEHIVKEKETNNSHHSENVASNSSGISRGRQFEDGGTSKVDKAVSNIEFSIPQDVVDDSSVANGEVASQLQKFGKIIEKMMKSSQISIPLEKGVFEEEIAFNYFLKSDLLDVCNMKKLEVNSMTAYLRFLYDRFESSRAKYGFFHPSHFNDFGDREEMKCNLIKRMKVALGYPWGYTVKLYVVKAVRRDTDLIKVTSLLEQCSSQGVKGNLIYVIDVSGHALSSPAFGWAMRYVGSLVRTEARKALVGELE</sequence>
<proteinExistence type="predicted"/>
<dbReference type="PANTHER" id="PTHR33018:SF31">
    <property type="entry name" value="TRANSPOSASE, PTTA_EN_SPM, PLANT"/>
    <property type="match status" value="1"/>
</dbReference>
<dbReference type="EMBL" id="JADFTS010000006">
    <property type="protein sequence ID" value="KAF9601399.1"/>
    <property type="molecule type" value="Genomic_DNA"/>
</dbReference>
<keyword evidence="3" id="KW-1185">Reference proteome</keyword>
<name>A0A835HN31_9MAGN</name>
<reference evidence="2 3" key="1">
    <citation type="submission" date="2020-10" db="EMBL/GenBank/DDBJ databases">
        <title>The Coptis chinensis genome and diversification of protoberbering-type alkaloids.</title>
        <authorList>
            <person name="Wang B."/>
            <person name="Shu S."/>
            <person name="Song C."/>
            <person name="Liu Y."/>
        </authorList>
    </citation>
    <scope>NUCLEOTIDE SEQUENCE [LARGE SCALE GENOMIC DNA]</scope>
    <source>
        <strain evidence="2">HL-2020</strain>
        <tissue evidence="2">Leaf</tissue>
    </source>
</reference>